<comment type="similarity">
    <text evidence="2">Belongs to the acylphosphatase family.</text>
</comment>
<dbReference type="Pfam" id="PF00708">
    <property type="entry name" value="Acylphosphatase"/>
    <property type="match status" value="1"/>
</dbReference>
<dbReference type="InterPro" id="IPR001792">
    <property type="entry name" value="Acylphosphatase-like_dom"/>
</dbReference>
<dbReference type="AlphaFoldDB" id="A0A2D6LZV0"/>
<comment type="caution">
    <text evidence="4">The sequence shown here is derived from an EMBL/GenBank/DDBJ whole genome shotgun (WGS) entry which is preliminary data.</text>
</comment>
<keyword evidence="1" id="KW-0378">Hydrolase</keyword>
<proteinExistence type="inferred from homology"/>
<evidence type="ECO:0000313" key="4">
    <source>
        <dbReference type="EMBL" id="MAG21706.1"/>
    </source>
</evidence>
<name>A0A2D6LZV0_9ARCH</name>
<feature type="active site" evidence="1">
    <location>
        <position position="36"/>
    </location>
</feature>
<accession>A0A2D6LZV0</accession>
<evidence type="ECO:0000256" key="2">
    <source>
        <dbReference type="RuleBase" id="RU004168"/>
    </source>
</evidence>
<gene>
    <name evidence="4" type="ORF">CL943_00170</name>
</gene>
<feature type="domain" description="Acylphosphatase-like" evidence="3">
    <location>
        <begin position="3"/>
        <end position="90"/>
    </location>
</feature>
<dbReference type="PANTHER" id="PTHR47268:SF4">
    <property type="entry name" value="ACYLPHOSPHATASE"/>
    <property type="match status" value="1"/>
</dbReference>
<protein>
    <recommendedName>
        <fullName evidence="1">acylphosphatase</fullName>
        <ecNumber evidence="1">3.6.1.7</ecNumber>
    </recommendedName>
</protein>
<comment type="catalytic activity">
    <reaction evidence="1">
        <text>an acyl phosphate + H2O = a carboxylate + phosphate + H(+)</text>
        <dbReference type="Rhea" id="RHEA:14965"/>
        <dbReference type="ChEBI" id="CHEBI:15377"/>
        <dbReference type="ChEBI" id="CHEBI:15378"/>
        <dbReference type="ChEBI" id="CHEBI:29067"/>
        <dbReference type="ChEBI" id="CHEBI:43474"/>
        <dbReference type="ChEBI" id="CHEBI:59918"/>
        <dbReference type="EC" id="3.6.1.7"/>
    </reaction>
</comment>
<evidence type="ECO:0000256" key="1">
    <source>
        <dbReference type="PROSITE-ProRule" id="PRU00520"/>
    </source>
</evidence>
<reference evidence="5" key="1">
    <citation type="submission" date="2017-09" db="EMBL/GenBank/DDBJ databases">
        <title>The Reconstruction of 2,631 Draft Metagenome-Assembled Genomes from the Global Oceans.</title>
        <authorList>
            <person name="Tully B.J."/>
            <person name="Graham E.D."/>
            <person name="Heidelberg J.F."/>
        </authorList>
    </citation>
    <scope>NUCLEOTIDE SEQUENCE [LARGE SCALE GENOMIC DNA]</scope>
</reference>
<dbReference type="InterPro" id="IPR036046">
    <property type="entry name" value="Acylphosphatase-like_dom_sf"/>
</dbReference>
<dbReference type="PANTHER" id="PTHR47268">
    <property type="entry name" value="ACYLPHOSPHATASE"/>
    <property type="match status" value="1"/>
</dbReference>
<dbReference type="PROSITE" id="PS51160">
    <property type="entry name" value="ACYLPHOSPHATASE_3"/>
    <property type="match status" value="1"/>
</dbReference>
<dbReference type="SUPFAM" id="SSF54975">
    <property type="entry name" value="Acylphosphatase/BLUF domain-like"/>
    <property type="match status" value="1"/>
</dbReference>
<dbReference type="EC" id="3.6.1.7" evidence="1"/>
<dbReference type="GO" id="GO:0003998">
    <property type="term" value="F:acylphosphatase activity"/>
    <property type="evidence" value="ECO:0007669"/>
    <property type="project" value="UniProtKB-EC"/>
</dbReference>
<sequence length="90" mass="10219">MPRINLIVKGRVHGVGFRFFSSRTANSLGLKGIVRNLPNGCVEIIAEGPKPMLDKLLERIRDGPITARVDDVDCKWEEEKNEFSCFEIKF</sequence>
<dbReference type="EMBL" id="NZBU01000001">
    <property type="protein sequence ID" value="MAG21706.1"/>
    <property type="molecule type" value="Genomic_DNA"/>
</dbReference>
<evidence type="ECO:0000259" key="3">
    <source>
        <dbReference type="PROSITE" id="PS51160"/>
    </source>
</evidence>
<organism evidence="4 5">
    <name type="scientific">Candidatus Iainarchaeum sp</name>
    <dbReference type="NCBI Taxonomy" id="3101447"/>
    <lineage>
        <taxon>Archaea</taxon>
        <taxon>Candidatus Iainarchaeota</taxon>
        <taxon>Candidatus Iainarchaeia</taxon>
        <taxon>Candidatus Iainarchaeales</taxon>
        <taxon>Candidatus Iainarchaeaceae</taxon>
        <taxon>Candidatus Iainarchaeum</taxon>
    </lineage>
</organism>
<dbReference type="InterPro" id="IPR020456">
    <property type="entry name" value="Acylphosphatase"/>
</dbReference>
<dbReference type="Proteomes" id="UP000226592">
    <property type="component" value="Unassembled WGS sequence"/>
</dbReference>
<dbReference type="Gene3D" id="3.30.70.100">
    <property type="match status" value="1"/>
</dbReference>
<evidence type="ECO:0000313" key="5">
    <source>
        <dbReference type="Proteomes" id="UP000226592"/>
    </source>
</evidence>
<feature type="active site" evidence="1">
    <location>
        <position position="18"/>
    </location>
</feature>